<organism evidence="1">
    <name type="scientific">Salix viminalis</name>
    <name type="common">Common osier</name>
    <name type="synonym">Basket willow</name>
    <dbReference type="NCBI Taxonomy" id="40686"/>
    <lineage>
        <taxon>Eukaryota</taxon>
        <taxon>Viridiplantae</taxon>
        <taxon>Streptophyta</taxon>
        <taxon>Embryophyta</taxon>
        <taxon>Tracheophyta</taxon>
        <taxon>Spermatophyta</taxon>
        <taxon>Magnoliopsida</taxon>
        <taxon>eudicotyledons</taxon>
        <taxon>Gunneridae</taxon>
        <taxon>Pentapetalae</taxon>
        <taxon>rosids</taxon>
        <taxon>fabids</taxon>
        <taxon>Malpighiales</taxon>
        <taxon>Salicaceae</taxon>
        <taxon>Saliceae</taxon>
        <taxon>Salix</taxon>
    </lineage>
</organism>
<accession>A0A6N2LU48</accession>
<protein>
    <submittedName>
        <fullName evidence="1">Uncharacterized protein</fullName>
    </submittedName>
</protein>
<gene>
    <name evidence="1" type="ORF">SVIM_LOCUS266359</name>
</gene>
<dbReference type="AlphaFoldDB" id="A0A6N2LU48"/>
<sequence length="95" mass="10363">MMIVSCQQLSIIEEQFTTLPAHQTKVESIDFKRAGIGRWVTRSIKESGGSKLANLLGVVTKQFIEEVTGSSPFLHQEITGNASYKGGGWGRHGSI</sequence>
<name>A0A6N2LU48_SALVM</name>
<reference evidence="1" key="1">
    <citation type="submission" date="2019-03" db="EMBL/GenBank/DDBJ databases">
        <authorList>
            <person name="Mank J."/>
            <person name="Almeida P."/>
        </authorList>
    </citation>
    <scope>NUCLEOTIDE SEQUENCE</scope>
    <source>
        <strain evidence="1">78183</strain>
    </source>
</reference>
<evidence type="ECO:0000313" key="1">
    <source>
        <dbReference type="EMBL" id="VFU43660.1"/>
    </source>
</evidence>
<proteinExistence type="predicted"/>
<dbReference type="EMBL" id="CAADRP010001596">
    <property type="protein sequence ID" value="VFU43660.1"/>
    <property type="molecule type" value="Genomic_DNA"/>
</dbReference>